<organism evidence="11 12">
    <name type="scientific">Daphnia pulex</name>
    <name type="common">Water flea</name>
    <dbReference type="NCBI Taxonomy" id="6669"/>
    <lineage>
        <taxon>Eukaryota</taxon>
        <taxon>Metazoa</taxon>
        <taxon>Ecdysozoa</taxon>
        <taxon>Arthropoda</taxon>
        <taxon>Crustacea</taxon>
        <taxon>Branchiopoda</taxon>
        <taxon>Diplostraca</taxon>
        <taxon>Cladocera</taxon>
        <taxon>Anomopoda</taxon>
        <taxon>Daphniidae</taxon>
        <taxon>Daphnia</taxon>
    </lineage>
</organism>
<keyword evidence="9" id="KW-0472">Membrane</keyword>
<dbReference type="eggNOG" id="KOG2287">
    <property type="taxonomic scope" value="Eukaryota"/>
</dbReference>
<dbReference type="InParanoid" id="E9GEF3"/>
<keyword evidence="12" id="KW-1185">Reference proteome</keyword>
<dbReference type="GO" id="GO:0006493">
    <property type="term" value="P:protein O-linked glycosylation"/>
    <property type="evidence" value="ECO:0000318"/>
    <property type="project" value="GO_Central"/>
</dbReference>
<comment type="similarity">
    <text evidence="2 10">Belongs to the glycosyltransferase 31 family.</text>
</comment>
<dbReference type="STRING" id="6669.E9GEF3"/>
<keyword evidence="6" id="KW-0735">Signal-anchor</keyword>
<dbReference type="PANTHER" id="PTHR11214:SF334">
    <property type="entry name" value="HEXOSYLTRANSFERASE"/>
    <property type="match status" value="1"/>
</dbReference>
<keyword evidence="3 10" id="KW-0328">Glycosyltransferase</keyword>
<dbReference type="AlphaFoldDB" id="E9GEF3"/>
<evidence type="ECO:0000256" key="5">
    <source>
        <dbReference type="ARBA" id="ARBA00022692"/>
    </source>
</evidence>
<dbReference type="PhylomeDB" id="E9GEF3"/>
<evidence type="ECO:0000313" key="11">
    <source>
        <dbReference type="EMBL" id="EFX82323.1"/>
    </source>
</evidence>
<sequence length="320" mass="35887">MTNKGAGRLDNDSTADVTININRKLFDYLAFHLRDKEYDGIENYIRFMTANLGLKSLPISSAGNRMLPGMEGLVVNDISWFRYPIDIGPCAAAGLDGSINSQNASLHRRSLFVSVISGPNNFERRAAIRRTWPAHLRNQSNLNHPLDVVGFGFLIGLTNDSVVQQKVKEESETFGDILQVNMIDRYVDLSVKLASLFNWVDTYCPRVDFVLKVDDDVYVNVHNLATVLHSLTVADQSIYGRQCGGMIPDRKGGKWMTSYENWPWHKFPIYFQGAGVVIAGSAVRPILSAMQVTPYFIWEDMYLVGLCAAKAKVQLRTSNQ</sequence>
<dbReference type="HOGENOM" id="CLU_036849_6_0_1"/>
<dbReference type="GO" id="GO:0000139">
    <property type="term" value="C:Golgi membrane"/>
    <property type="evidence" value="ECO:0000318"/>
    <property type="project" value="GO_Central"/>
</dbReference>
<evidence type="ECO:0000256" key="1">
    <source>
        <dbReference type="ARBA" id="ARBA00004323"/>
    </source>
</evidence>
<evidence type="ECO:0000256" key="2">
    <source>
        <dbReference type="ARBA" id="ARBA00008661"/>
    </source>
</evidence>
<evidence type="ECO:0000256" key="4">
    <source>
        <dbReference type="ARBA" id="ARBA00022679"/>
    </source>
</evidence>
<dbReference type="EMBL" id="GL732540">
    <property type="protein sequence ID" value="EFX82323.1"/>
    <property type="molecule type" value="Genomic_DNA"/>
</dbReference>
<comment type="subcellular location">
    <subcellularLocation>
        <location evidence="1 10">Golgi apparatus membrane</location>
        <topology evidence="1 10">Single-pass type II membrane protein</topology>
    </subcellularLocation>
</comment>
<dbReference type="KEGG" id="dpx:DAPPUDRAFT_241507"/>
<keyword evidence="7" id="KW-1133">Transmembrane helix</keyword>
<protein>
    <recommendedName>
        <fullName evidence="10">Hexosyltransferase</fullName>
        <ecNumber evidence="10">2.4.1.-</ecNumber>
    </recommendedName>
</protein>
<proteinExistence type="inferred from homology"/>
<evidence type="ECO:0000256" key="9">
    <source>
        <dbReference type="ARBA" id="ARBA00023136"/>
    </source>
</evidence>
<dbReference type="Gene3D" id="3.90.550.50">
    <property type="match status" value="1"/>
</dbReference>
<reference evidence="11 12" key="1">
    <citation type="journal article" date="2011" name="Science">
        <title>The ecoresponsive genome of Daphnia pulex.</title>
        <authorList>
            <person name="Colbourne J.K."/>
            <person name="Pfrender M.E."/>
            <person name="Gilbert D."/>
            <person name="Thomas W.K."/>
            <person name="Tucker A."/>
            <person name="Oakley T.H."/>
            <person name="Tokishita S."/>
            <person name="Aerts A."/>
            <person name="Arnold G.J."/>
            <person name="Basu M.K."/>
            <person name="Bauer D.J."/>
            <person name="Caceres C.E."/>
            <person name="Carmel L."/>
            <person name="Casola C."/>
            <person name="Choi J.H."/>
            <person name="Detter J.C."/>
            <person name="Dong Q."/>
            <person name="Dusheyko S."/>
            <person name="Eads B.D."/>
            <person name="Frohlich T."/>
            <person name="Geiler-Samerotte K.A."/>
            <person name="Gerlach D."/>
            <person name="Hatcher P."/>
            <person name="Jogdeo S."/>
            <person name="Krijgsveld J."/>
            <person name="Kriventseva E.V."/>
            <person name="Kultz D."/>
            <person name="Laforsch C."/>
            <person name="Lindquist E."/>
            <person name="Lopez J."/>
            <person name="Manak J.R."/>
            <person name="Muller J."/>
            <person name="Pangilinan J."/>
            <person name="Patwardhan R.P."/>
            <person name="Pitluck S."/>
            <person name="Pritham E.J."/>
            <person name="Rechtsteiner A."/>
            <person name="Rho M."/>
            <person name="Rogozin I.B."/>
            <person name="Sakarya O."/>
            <person name="Salamov A."/>
            <person name="Schaack S."/>
            <person name="Shapiro H."/>
            <person name="Shiga Y."/>
            <person name="Skalitzky C."/>
            <person name="Smith Z."/>
            <person name="Souvorov A."/>
            <person name="Sung W."/>
            <person name="Tang Z."/>
            <person name="Tsuchiya D."/>
            <person name="Tu H."/>
            <person name="Vos H."/>
            <person name="Wang M."/>
            <person name="Wolf Y.I."/>
            <person name="Yamagata H."/>
            <person name="Yamada T."/>
            <person name="Ye Y."/>
            <person name="Shaw J.R."/>
            <person name="Andrews J."/>
            <person name="Crease T.J."/>
            <person name="Tang H."/>
            <person name="Lucas S.M."/>
            <person name="Robertson H.M."/>
            <person name="Bork P."/>
            <person name="Koonin E.V."/>
            <person name="Zdobnov E.M."/>
            <person name="Grigoriev I.V."/>
            <person name="Lynch M."/>
            <person name="Boore J.L."/>
        </authorList>
    </citation>
    <scope>NUCLEOTIDE SEQUENCE [LARGE SCALE GENOMIC DNA]</scope>
</reference>
<name>E9GEF3_DAPPU</name>
<dbReference type="InterPro" id="IPR002659">
    <property type="entry name" value="Glyco_trans_31"/>
</dbReference>
<evidence type="ECO:0000256" key="10">
    <source>
        <dbReference type="RuleBase" id="RU363063"/>
    </source>
</evidence>
<dbReference type="EC" id="2.4.1.-" evidence="10"/>
<dbReference type="OMA" id="NDISWFR"/>
<dbReference type="FunFam" id="3.90.550.50:FF:000118">
    <property type="entry name" value="Hexosyltransferase"/>
    <property type="match status" value="1"/>
</dbReference>
<accession>E9GEF3</accession>
<keyword evidence="4" id="KW-0808">Transferase</keyword>
<dbReference type="GO" id="GO:0016758">
    <property type="term" value="F:hexosyltransferase activity"/>
    <property type="evidence" value="ECO:0007669"/>
    <property type="project" value="InterPro"/>
</dbReference>
<keyword evidence="8 10" id="KW-0333">Golgi apparatus</keyword>
<dbReference type="Pfam" id="PF01762">
    <property type="entry name" value="Galactosyl_T"/>
    <property type="match status" value="1"/>
</dbReference>
<evidence type="ECO:0000313" key="12">
    <source>
        <dbReference type="Proteomes" id="UP000000305"/>
    </source>
</evidence>
<gene>
    <name evidence="11" type="ORF">DAPPUDRAFT_241507</name>
</gene>
<dbReference type="GO" id="GO:0016757">
    <property type="term" value="F:glycosyltransferase activity"/>
    <property type="evidence" value="ECO:0000318"/>
    <property type="project" value="GO_Central"/>
</dbReference>
<evidence type="ECO:0000256" key="8">
    <source>
        <dbReference type="ARBA" id="ARBA00023034"/>
    </source>
</evidence>
<evidence type="ECO:0000256" key="6">
    <source>
        <dbReference type="ARBA" id="ARBA00022968"/>
    </source>
</evidence>
<evidence type="ECO:0000256" key="7">
    <source>
        <dbReference type="ARBA" id="ARBA00022989"/>
    </source>
</evidence>
<dbReference type="Proteomes" id="UP000000305">
    <property type="component" value="Unassembled WGS sequence"/>
</dbReference>
<dbReference type="PANTHER" id="PTHR11214">
    <property type="entry name" value="BETA-1,3-N-ACETYLGLUCOSAMINYLTRANSFERASE"/>
    <property type="match status" value="1"/>
</dbReference>
<dbReference type="OrthoDB" id="5512589at2759"/>
<evidence type="ECO:0000256" key="3">
    <source>
        <dbReference type="ARBA" id="ARBA00022676"/>
    </source>
</evidence>
<keyword evidence="5" id="KW-0812">Transmembrane</keyword>